<keyword evidence="3" id="KW-1185">Reference proteome</keyword>
<dbReference type="SUPFAM" id="SSF54593">
    <property type="entry name" value="Glyoxalase/Bleomycin resistance protein/Dihydroxybiphenyl dioxygenase"/>
    <property type="match status" value="1"/>
</dbReference>
<reference evidence="2 3" key="1">
    <citation type="submission" date="2020-06" db="EMBL/GenBank/DDBJ databases">
        <authorList>
            <person name="Kim S.-J."/>
            <person name="Park S.-J."/>
        </authorList>
    </citation>
    <scope>NUCLEOTIDE SEQUENCE [LARGE SCALE GENOMIC DNA]</scope>
    <source>
        <strain evidence="2 3">SW-151</strain>
    </source>
</reference>
<dbReference type="Pfam" id="PF00903">
    <property type="entry name" value="Glyoxalase"/>
    <property type="match status" value="1"/>
</dbReference>
<name>A0ABX2MYF0_9SPHN</name>
<organism evidence="2 3">
    <name type="scientific">Parasphingorhabdus flavimaris</name>
    <dbReference type="NCBI Taxonomy" id="266812"/>
    <lineage>
        <taxon>Bacteria</taxon>
        <taxon>Pseudomonadati</taxon>
        <taxon>Pseudomonadota</taxon>
        <taxon>Alphaproteobacteria</taxon>
        <taxon>Sphingomonadales</taxon>
        <taxon>Sphingomonadaceae</taxon>
        <taxon>Parasphingorhabdus</taxon>
    </lineage>
</organism>
<protein>
    <submittedName>
        <fullName evidence="2">VOC family protein</fullName>
    </submittedName>
</protein>
<gene>
    <name evidence="2" type="ORF">HUO14_00765</name>
</gene>
<evidence type="ECO:0000259" key="1">
    <source>
        <dbReference type="PROSITE" id="PS51819"/>
    </source>
</evidence>
<dbReference type="PROSITE" id="PS51819">
    <property type="entry name" value="VOC"/>
    <property type="match status" value="1"/>
</dbReference>
<evidence type="ECO:0000313" key="2">
    <source>
        <dbReference type="EMBL" id="NVD26428.1"/>
    </source>
</evidence>
<dbReference type="RefSeq" id="WP_176277992.1">
    <property type="nucleotide sequence ID" value="NZ_JABWMH010000001.1"/>
</dbReference>
<comment type="caution">
    <text evidence="2">The sequence shown here is derived from an EMBL/GenBank/DDBJ whole genome shotgun (WGS) entry which is preliminary data.</text>
</comment>
<accession>A0ABX2MYF0</accession>
<sequence>MKLNQVTVGCVDYDQSVAFYRQLGLAQIVDSPPRYARFETPPGETFSIHTVEKVGAPTTIIYFECDDLDQKVADLQSAGLTFETEPTDQNWGWREARLRDPAGNPLCLFHGGDNRRFPPWRIDNSTTEKGNEK</sequence>
<dbReference type="InterPro" id="IPR029068">
    <property type="entry name" value="Glyas_Bleomycin-R_OHBP_Dase"/>
</dbReference>
<proteinExistence type="predicted"/>
<dbReference type="Proteomes" id="UP000652427">
    <property type="component" value="Unassembled WGS sequence"/>
</dbReference>
<dbReference type="InterPro" id="IPR037523">
    <property type="entry name" value="VOC_core"/>
</dbReference>
<dbReference type="EMBL" id="JABWMH010000001">
    <property type="protein sequence ID" value="NVD26428.1"/>
    <property type="molecule type" value="Genomic_DNA"/>
</dbReference>
<dbReference type="Gene3D" id="3.10.180.10">
    <property type="entry name" value="2,3-Dihydroxybiphenyl 1,2-Dioxygenase, domain 1"/>
    <property type="match status" value="1"/>
</dbReference>
<evidence type="ECO:0000313" key="3">
    <source>
        <dbReference type="Proteomes" id="UP000652427"/>
    </source>
</evidence>
<feature type="domain" description="VOC" evidence="1">
    <location>
        <begin position="2"/>
        <end position="111"/>
    </location>
</feature>
<dbReference type="InterPro" id="IPR004360">
    <property type="entry name" value="Glyas_Fos-R_dOase_dom"/>
</dbReference>